<dbReference type="eggNOG" id="COG2461">
    <property type="taxonomic scope" value="Bacteria"/>
</dbReference>
<dbReference type="KEGG" id="chy:CHY_0498"/>
<evidence type="ECO:0000259" key="2">
    <source>
        <dbReference type="Pfam" id="PF04282"/>
    </source>
</evidence>
<evidence type="ECO:0000313" key="3">
    <source>
        <dbReference type="EMBL" id="ABB15890.1"/>
    </source>
</evidence>
<reference evidence="3 4" key="1">
    <citation type="journal article" date="2005" name="PLoS Genet.">
        <title>Life in hot carbon monoxide: the complete genome sequence of Carboxydothermus hydrogenoformans Z-2901.</title>
        <authorList>
            <person name="Wu M."/>
            <person name="Ren Q."/>
            <person name="Durkin A.S."/>
            <person name="Daugherty S.C."/>
            <person name="Brinkac L.M."/>
            <person name="Dodson R.J."/>
            <person name="Madupu R."/>
            <person name="Sullivan S.A."/>
            <person name="Kolonay J.F."/>
            <person name="Haft D.H."/>
            <person name="Nelson W.C."/>
            <person name="Tallon L.J."/>
            <person name="Jones K.M."/>
            <person name="Ulrich L.E."/>
            <person name="Gonzalez J.M."/>
            <person name="Zhulin I.B."/>
            <person name="Robb F.T."/>
            <person name="Eisen J.A."/>
        </authorList>
    </citation>
    <scope>NUCLEOTIDE SEQUENCE [LARGE SCALE GENOMIC DNA]</scope>
    <source>
        <strain evidence="4">ATCC BAA-161 / DSM 6008 / Z-2901</strain>
    </source>
</reference>
<dbReference type="HOGENOM" id="CLU_026706_1_0_9"/>
<evidence type="ECO:0000313" key="4">
    <source>
        <dbReference type="Proteomes" id="UP000002706"/>
    </source>
</evidence>
<dbReference type="InterPro" id="IPR035965">
    <property type="entry name" value="PAS-like_dom_sf"/>
</dbReference>
<name>Q3AES8_CARHZ</name>
<dbReference type="OrthoDB" id="9769774at2"/>
<dbReference type="InterPro" id="IPR012312">
    <property type="entry name" value="Hemerythrin-like"/>
</dbReference>
<dbReference type="Gene3D" id="1.20.120.520">
    <property type="entry name" value="nmb1532 protein domain like"/>
    <property type="match status" value="1"/>
</dbReference>
<protein>
    <submittedName>
        <fullName evidence="3">Sensory box protein</fullName>
    </submittedName>
</protein>
<dbReference type="Gene3D" id="3.30.450.20">
    <property type="entry name" value="PAS domain"/>
    <property type="match status" value="1"/>
</dbReference>
<proteinExistence type="predicted"/>
<dbReference type="GO" id="GO:0005886">
    <property type="term" value="C:plasma membrane"/>
    <property type="evidence" value="ECO:0007669"/>
    <property type="project" value="TreeGrafter"/>
</dbReference>
<evidence type="ECO:0000259" key="1">
    <source>
        <dbReference type="Pfam" id="PF01814"/>
    </source>
</evidence>
<feature type="domain" description="Hemerythrin-like" evidence="1">
    <location>
        <begin position="91"/>
        <end position="224"/>
    </location>
</feature>
<dbReference type="Proteomes" id="UP000002706">
    <property type="component" value="Chromosome"/>
</dbReference>
<accession>Q3AES8</accession>
<dbReference type="RefSeq" id="WP_011343432.1">
    <property type="nucleotide sequence ID" value="NC_007503.1"/>
</dbReference>
<dbReference type="EMBL" id="CP000141">
    <property type="protein sequence ID" value="ABB15890.1"/>
    <property type="molecule type" value="Genomic_DNA"/>
</dbReference>
<dbReference type="InterPro" id="IPR007380">
    <property type="entry name" value="DUF438"/>
</dbReference>
<dbReference type="STRING" id="246194.CHY_0498"/>
<dbReference type="Pfam" id="PF01814">
    <property type="entry name" value="Hemerythrin"/>
    <property type="match status" value="1"/>
</dbReference>
<dbReference type="PANTHER" id="PTHR39966:SF3">
    <property type="entry name" value="DUF438 DOMAIN-CONTAINING PROTEIN"/>
    <property type="match status" value="1"/>
</dbReference>
<dbReference type="Pfam" id="PF13596">
    <property type="entry name" value="PAS_10"/>
    <property type="match status" value="1"/>
</dbReference>
<keyword evidence="4" id="KW-1185">Reference proteome</keyword>
<feature type="domain" description="DUF438" evidence="2">
    <location>
        <begin position="15"/>
        <end position="81"/>
    </location>
</feature>
<dbReference type="PANTHER" id="PTHR39966">
    <property type="entry name" value="BLL2471 PROTEIN-RELATED"/>
    <property type="match status" value="1"/>
</dbReference>
<gene>
    <name evidence="3" type="ordered locus">CHY_0498</name>
</gene>
<dbReference type="InParanoid" id="Q3AES8"/>
<sequence length="403" mass="46873">MSELINNREFRKKAIKEIILDLHRGKTVEEVKERFDEIIKDVAPTEITLIEQMLIQEGLPVEEVQRLCDVHAAVFKESLEEQPAPETQPGHPVYTFKEENRAVEKLIEEIREILAKFKATTAGEEKNISLELTAKLNLLLDLDKHYSRKENLLFPFLEKHNIMGPPKVMWGVDDEIRAALKEARLLALHYDPDKKAELIQKTEAVLAKIEEMIFKEEKILFPMCLETLTEDEWWAIYEQSDEIGYCLIEPQTGWKPKREISVKNQEITKEGYIKFSTGLLTQKEIGLIFNHLPVDITFVDKDGIVKYFSESKDRVFVRPKTIIGRRVENCHPPASVHIVEKLVDDLKSGRKDFEDFWIHYQGKYVLIRYIAVRDEKGEFMGVLEVTQDIKPLQAISGEKRIME</sequence>
<dbReference type="Pfam" id="PF04282">
    <property type="entry name" value="DUF438"/>
    <property type="match status" value="1"/>
</dbReference>
<dbReference type="SUPFAM" id="SSF55785">
    <property type="entry name" value="PYP-like sensor domain (PAS domain)"/>
    <property type="match status" value="1"/>
</dbReference>
<dbReference type="AlphaFoldDB" id="Q3AES8"/>
<organism evidence="3 4">
    <name type="scientific">Carboxydothermus hydrogenoformans (strain ATCC BAA-161 / DSM 6008 / Z-2901)</name>
    <dbReference type="NCBI Taxonomy" id="246194"/>
    <lineage>
        <taxon>Bacteria</taxon>
        <taxon>Bacillati</taxon>
        <taxon>Bacillota</taxon>
        <taxon>Clostridia</taxon>
        <taxon>Thermoanaerobacterales</taxon>
        <taxon>Thermoanaerobacteraceae</taxon>
        <taxon>Carboxydothermus</taxon>
    </lineage>
</organism>